<dbReference type="EMDB" id="EMD-33678"/>
<evidence type="ECO:0000259" key="2">
    <source>
        <dbReference type="Pfam" id="PF03787"/>
    </source>
</evidence>
<evidence type="ECO:0007829" key="10">
    <source>
        <dbReference type="PDB" id="7XSR"/>
    </source>
</evidence>
<dbReference type="EMDB" id="EMD-33677"/>
<dbReference type="PATRIC" id="fig|237368.3.peg.2809"/>
<evidence type="ECO:0000313" key="4">
    <source>
        <dbReference type="Proteomes" id="UP000030652"/>
    </source>
</evidence>
<dbReference type="PDB" id="7X8A">
    <property type="method" value="EM"/>
    <property type="resolution" value="2.80 A"/>
    <property type="chains" value="A=1-1717"/>
</dbReference>
<feature type="binding site" evidence="16">
    <location>
        <position position="745"/>
    </location>
    <ligand>
        <name>Zn(2+)</name>
        <dbReference type="ChEBI" id="CHEBI:29105"/>
        <label>10</label>
    </ligand>
</feature>
<dbReference type="PDB" id="7XT4">
    <property type="method" value="EM"/>
    <property type="resolution" value="3.08 A"/>
    <property type="chains" value="B=1-1717"/>
</dbReference>
<feature type="binding site" evidence="5 7">
    <location>
        <position position="1013"/>
    </location>
    <ligand>
        <name>Zn(2+)</name>
        <dbReference type="ChEBI" id="CHEBI:29105"/>
        <label>13</label>
    </ligand>
</feature>
<dbReference type="PDB" id="8D9F">
    <property type="method" value="EM"/>
    <property type="resolution" value="2.71 A"/>
    <property type="chains" value="B=1-1688"/>
</dbReference>
<dbReference type="EMDB" id="EMD-27261"/>
<feature type="binding site" evidence="19">
    <location>
        <position position="747"/>
    </location>
    <ligand>
        <name>Zn(2+)</name>
        <dbReference type="ChEBI" id="CHEBI:29105"/>
        <label>9</label>
    </ligand>
</feature>
<feature type="binding site" evidence="16">
    <location>
        <position position="115"/>
    </location>
    <ligand>
        <name>Zn(2+)</name>
        <dbReference type="ChEBI" id="CHEBI:29105"/>
        <label>1</label>
    </ligand>
</feature>
<dbReference type="PDB" id="7Y8T">
    <property type="method" value="EM"/>
    <property type="resolution" value="2.90 A"/>
    <property type="chains" value="A=1-1717"/>
</dbReference>
<feature type="binding site" evidence="5 6">
    <location>
        <position position="501"/>
    </location>
    <ligand>
        <name>Zn(2+)</name>
        <dbReference type="ChEBI" id="CHEBI:29105"/>
        <label>6</label>
    </ligand>
</feature>
<dbReference type="PDB" id="7X7A">
    <property type="method" value="EM"/>
    <property type="resolution" value="3.20 A"/>
    <property type="chains" value="A=1-1717"/>
</dbReference>
<dbReference type="PDB" id="8D97">
    <property type="method" value="EM"/>
    <property type="resolution" value="3.80 A"/>
    <property type="chains" value="A=1-1688"/>
</dbReference>
<reference evidence="8 9" key="3">
    <citation type="journal article" date="2022" name="Mol. Cell">
        <title>Target RNA activates the protease activity of Craspase to confer antiviral defense.</title>
        <authorList>
            <person name="Liu X."/>
            <person name="Zhang L."/>
            <person name="Wang H."/>
            <person name="Xiu Y."/>
            <person name="Huang L."/>
            <person name="Gao Z."/>
            <person name="Li N."/>
            <person name="Li F."/>
            <person name="Xiong W."/>
            <person name="Gao T."/>
            <person name="Zhang Y."/>
            <person name="Yang M."/>
            <person name="Feng Y."/>
        </authorList>
    </citation>
    <scope>STRUCTURE BY ELECTRON MICROSCOPY (2.88 ANGSTROMS) IN COMPLEX WITH ZN(2+)</scope>
</reference>
<evidence type="ECO:0007829" key="11">
    <source>
        <dbReference type="PDB" id="7Y80"/>
    </source>
</evidence>
<feature type="binding site" evidence="6">
    <location>
        <position position="1007"/>
    </location>
    <ligand>
        <name>Zn(2+)</name>
        <dbReference type="ChEBI" id="CHEBI:29105"/>
        <label>12</label>
    </ligand>
</feature>
<evidence type="ECO:0007829" key="12">
    <source>
        <dbReference type="PDB" id="7Y81"/>
    </source>
</evidence>
<keyword evidence="5 6" id="KW-0862">Zinc</keyword>
<dbReference type="PDB" id="8D9G">
    <property type="method" value="EM"/>
    <property type="resolution" value="2.57 A"/>
    <property type="chains" value="B=1-1688"/>
</dbReference>
<dbReference type="EMDB" id="EMD-33114"/>
<dbReference type="PDB" id="8GNA">
    <property type="method" value="EM"/>
    <property type="resolution" value="2.80 A"/>
    <property type="chains" value="A=1-1717"/>
</dbReference>
<dbReference type="EMDB" id="EMD-27252"/>
<dbReference type="EMDB" id="EMD-33431"/>
<feature type="binding site" evidence="5 6">
    <location>
        <position position="747"/>
    </location>
    <ligand>
        <name>Zn(2+)</name>
        <dbReference type="ChEBI" id="CHEBI:29105"/>
        <label>8</label>
    </ligand>
</feature>
<dbReference type="InterPro" id="IPR052216">
    <property type="entry name" value="CRISPR_Csm3_endoribonuclease"/>
</dbReference>
<dbReference type="eggNOG" id="COG1337">
    <property type="taxonomic scope" value="Bacteria"/>
</dbReference>
<dbReference type="PDB" id="7XSS">
    <property type="method" value="EM"/>
    <property type="resolution" value="3.20 A"/>
    <property type="chains" value="B=1-1717"/>
</dbReference>
<feature type="binding site" evidence="10">
    <location>
        <position position="122"/>
    </location>
    <ligand>
        <name>Zn(2+)</name>
        <dbReference type="ChEBI" id="CHEBI:29105"/>
        <label>5</label>
    </ligand>
</feature>
<dbReference type="EMDB" id="EMD-33430"/>
<dbReference type="EMDB" id="EMD-33685"/>
<name>A0A0B0EGF3_9BACT</name>
<feature type="domain" description="CRISPR type III-associated protein" evidence="2">
    <location>
        <begin position="952"/>
        <end position="1020"/>
    </location>
</feature>
<evidence type="ECO:0007829" key="6">
    <source>
        <dbReference type="PDB" id="7X7R"/>
    </source>
</evidence>
<dbReference type="PDB" id="8GU6">
    <property type="method" value="EM"/>
    <property type="resolution" value="3.10 A"/>
    <property type="chains" value="A=1-1717"/>
</dbReference>
<feature type="binding site" evidence="20">
    <location>
        <position position="116"/>
    </location>
    <ligand>
        <name>Zn(2+)</name>
        <dbReference type="ChEBI" id="CHEBI:29105"/>
        <label>2</label>
    </ligand>
</feature>
<dbReference type="Pfam" id="PF03787">
    <property type="entry name" value="RAMPs"/>
    <property type="match status" value="4"/>
</dbReference>
<dbReference type="EMDB" id="EMD-33681"/>
<feature type="domain" description="CRISPR type III-associated protein" evidence="2">
    <location>
        <begin position="1410"/>
        <end position="1556"/>
    </location>
</feature>
<dbReference type="EMDB" id="EMD-33056"/>
<evidence type="ECO:0007829" key="15">
    <source>
        <dbReference type="PDB" id="7Y8Y"/>
    </source>
</evidence>
<evidence type="ECO:0007829" key="13">
    <source>
        <dbReference type="PDB" id="7Y82"/>
    </source>
</evidence>
<sequence length="1717" mass="196939">MNITVELTFFEPYRLVEWFDWDARKKSHSAMRGQAFAQWTWKGKGRTAGKSFITGTLVRSAVIKAVEELLSLNNGKWEGVPCCNGSFQTDESKGKKPSFLRKRHTLQWQANNKNICDKEEACPFCILLGRFDNAGKVHERNKDYDIHFSNFDLDHKQEKNDLRLVDIASGRILNRVDFDTGKAKDYFRTWEADYETYGTYTGRITLRNEHAKKLLLASLGFVDKLCGALCRIEVIKKSESPLPSDTKEQSYTKDDTVEVLSEDHNDELRKQAEVIVEAFKQNDKLEKIRILADAIRTLRLHGEGVIEKDELPDGKEERDKGHHLWDIKVQGTALRTKLKELWQSNKDIGWRKFTEMLGSNLYLIYKKETGGVSTRFRILGDTEYYSKAHDSEGSDLFIPVTPPEGIETKEWIIVGRLKAATPFYFGVQQPSDSIPGKEKKSEDSLVINEHTSFNILLDKENRYRIPRSALRGALRRDLRTAFGSGCNVSLGGQILCNCKVCIEMRRITLKDSVSDFSEPPEIRYRIAKNPGTATVEDGSLFDIEVGPEGLTFPFVLRYRGHKFPEQLSSVIRYWEENDGKNGMAWLGGLDSTGKGRFALKDIKIFEWDLNQKINEYIKERGMRGKEKELLEMGESSLPDGLIPYKFFEERECLFPYKENLKPQWSEVQYTIEVGSPLLTADTISALTEPGNRDAIAYKKRVYNDGNNAIEPEPRFAVKSETHRGIFRTAVGRRTGDLGKEDHEDCTCDMCIIFGNEHESSKIRFEDLELINGNEFEKLEKHIDHVAIDRFTGGALDKAKFDTYPLAGSPKKPLKLKGRFWIKKGFSGDHKLLITTALSDIRDGLYPLGSKGGVGYGWVAGISIDDNVPDDFKEMINKTEMPLPEEVEESNNGPINNDYVHPGHQSPKQDHKNKNIYYPHYFLDSGSKVYREKDIITHEEFTEELLSGKINCKLETLTPLIIPDTSDENGLKLQGNKPGHKNYKFFNINGELMIPGSELRGMLRTHFEALTKSCFAIFGEDSTLSWRMNADEKDYKIDSNSIRKMESQRNPKYRIPDELQKELRNSGNGLFNRLYTSERRFWSDVSNKFENSIDYKREILRCAGRPKNYKGGIIRQRKDSLMAEELKVHRLPLYDNFDIPDSAYKANDHCRKSATCSTSRGCRERFTCGIKVRDKNRVFLNAANNNRQYLNNIKKSNHDLYLQYLKGEKKIRFNSKVITGSERSPIDVIAELNERGRQTGFIKLSGLNNSNKSQGNTGTTFNSGWDRFELNILLDDLETRPSKSDYPRPRLLFTKDQYEYNITKRCERVFEIDKGNKTGYPVDDQIKKNYEDILDSYDGIKDQEVAERFDTFTRGSKLKVGDLVYFHIDGDNKIDSLIPVRISRKCASKTLGGKLDKALHPCTGLSDGLCPGCHLFGTTDYKGRVKFGFAKYENGPEWLITRGNNPERSLTLGVLESPRPAFSIPDDESEIPGRKFYLHHNGWRIIRQKQLEIRETVQPERNVTTEVMDKGNVFSFDVRFENLREWELGLLLQSLDPGKNIAHKLGKGKPYGFGSVKIKIDSLHTFKINSNNDKIKRVPQSDIREYINKGYQKLIEWSGNNSIQKGNVLPQWHVIPHIDKLYKLLWVPFLNDSKLEPDVRYPVLNEESKGYIEGSDYTYKKLGDKDNLPYKTRVKGLTTPWSPWNPFQVIAEHEEQEVNVTGSRPSVTDKIERDGKMV</sequence>
<evidence type="ECO:0007829" key="20">
    <source>
        <dbReference type="PDB" id="8D9I"/>
    </source>
</evidence>
<feature type="binding site" evidence="6">
    <location>
        <position position="1401"/>
    </location>
    <ligand>
        <name>Zn(2+)</name>
        <dbReference type="ChEBI" id="CHEBI:29105"/>
        <label>12</label>
    </ligand>
</feature>
<feature type="binding site" evidence="6">
    <location>
        <position position="1412"/>
    </location>
    <ligand>
        <name>Zn(2+)</name>
        <dbReference type="ChEBI" id="CHEBI:29105"/>
        <label>12</label>
    </ligand>
</feature>
<evidence type="ECO:0007829" key="7">
    <source>
        <dbReference type="PDB" id="7X8A"/>
    </source>
</evidence>
<reference evidence="16 17" key="7">
    <citation type="journal article" date="2022" name="Science">
        <title>Craspase is a CRISPR RNA-guided, RNA-activated protease.</title>
        <authorList>
            <person name="Hu C."/>
            <person name="van Beljouw S.P.B."/>
            <person name="Nam K.H."/>
            <person name="Schuler G."/>
            <person name="Ding F."/>
            <person name="Cui Y."/>
            <person name="Rodriguez-Molina A."/>
            <person name="Haagsma A.C."/>
            <person name="Valk M."/>
            <person name="Pabst M."/>
            <person name="Brouns S.J.J."/>
            <person name="Ke A."/>
        </authorList>
    </citation>
    <scope>STRUCTURE BY ELECTRON MICROSCOPY (2.57 ANGSTROMS) OF 1-1688</scope>
    <scope>DISULFIDE BONDS</scope>
</reference>
<evidence type="ECO:0007829" key="9">
    <source>
        <dbReference type="PDB" id="7XSP"/>
    </source>
</evidence>
<evidence type="ECO:0007829" key="21">
    <source>
        <dbReference type="PDB" id="8GNA"/>
    </source>
</evidence>
<dbReference type="PDB" id="7XSP">
    <property type="method" value="EM"/>
    <property type="resolution" value="2.89 A"/>
    <property type="chains" value="B=1-1717"/>
</dbReference>
<gene>
    <name evidence="3" type="ORF">SCABRO_02597</name>
</gene>
<reference evidence="21 22" key="6">
    <citation type="journal article" date="2022" name="Nucleic Acids Res.">
        <title>Target RNA-guided protease activity in type III-E CRISPR-Cas system.</title>
        <authorList>
            <person name="Wang X."/>
            <person name="Yu G."/>
            <person name="Wen Y."/>
            <person name="An Q."/>
            <person name="Li X."/>
            <person name="Liao F."/>
            <person name="Lian C."/>
            <person name="Zhang K."/>
            <person name="Yin H."/>
            <person name="Wei Y."/>
            <person name="Deng Z."/>
            <person name="Zhang H."/>
        </authorList>
    </citation>
    <scope>STRUCTURE BY ELECTRON MICROSCOPY (2.80 ANGSTROMS) IN COMPLEX WITH ZN(2+)</scope>
</reference>
<reference evidence="14 15" key="2">
    <citation type="journal article" date="2022" name="Cell Res.">
        <title>Cryo-EM structure of the type III-E CRISPR-Cas effector gRAMP in complex with TPR-CHAT.</title>
        <authorList>
            <person name="Wang S."/>
            <person name="Guo M."/>
            <person name="Zhu Y."/>
            <person name="Lin Z."/>
            <person name="Huang Z."/>
        </authorList>
    </citation>
    <scope>STRUCTURE BY ELECTRON MICROSCOPY (2.90 ANGSTROMS) IN COMPLEX WITH ZN(2+)</scope>
</reference>
<dbReference type="GO" id="GO:0051607">
    <property type="term" value="P:defense response to virus"/>
    <property type="evidence" value="ECO:0007669"/>
    <property type="project" value="UniProtKB-KW"/>
</dbReference>
<comment type="caution">
    <text evidence="3">The sequence shown here is derived from an EMBL/GenBank/DDBJ whole genome shotgun (WGS) entry which is preliminary data.</text>
</comment>
<evidence type="ECO:0007829" key="22">
    <source>
        <dbReference type="PDB" id="8GU6"/>
    </source>
</evidence>
<feature type="binding site" evidence="5 6">
    <location>
        <position position="745"/>
    </location>
    <ligand>
        <name>Zn(2+)</name>
        <dbReference type="ChEBI" id="CHEBI:29105"/>
        <label>8</label>
    </ligand>
</feature>
<keyword evidence="1" id="KW-0051">Antiviral defense</keyword>
<dbReference type="EMDB" id="EMD-33046"/>
<dbReference type="EMDB" id="EMD-34158"/>
<dbReference type="EMDB" id="EMD-27260"/>
<dbReference type="PDB" id="7XSO">
    <property type="method" value="EM"/>
    <property type="resolution" value="3.01 A"/>
    <property type="chains" value="A=1-1717"/>
</dbReference>
<organism evidence="3 4">
    <name type="scientific">Candidatus Scalindua brodae</name>
    <dbReference type="NCBI Taxonomy" id="237368"/>
    <lineage>
        <taxon>Bacteria</taxon>
        <taxon>Pseudomonadati</taxon>
        <taxon>Planctomycetota</taxon>
        <taxon>Candidatus Brocadiia</taxon>
        <taxon>Candidatus Brocadiales</taxon>
        <taxon>Candidatus Scalinduaceae</taxon>
        <taxon>Candidatus Scalindua</taxon>
    </lineage>
</organism>
<proteinExistence type="evidence at protein level"/>
<feature type="binding site" evidence="18">
    <location>
        <position position="125"/>
    </location>
    <ligand>
        <name>Zn(2+)</name>
        <dbReference type="ChEBI" id="CHEBI:29105"/>
        <label>4</label>
    </ligand>
</feature>
<feature type="binding site" evidence="20">
    <location>
        <position position="83"/>
    </location>
    <ligand>
        <name>Zn(2+)</name>
        <dbReference type="ChEBI" id="CHEBI:29105"/>
        <label>2</label>
    </ligand>
</feature>
<feature type="binding site" evidence="5 7">
    <location>
        <position position="1409"/>
    </location>
    <ligand>
        <name>Zn(2+)</name>
        <dbReference type="ChEBI" id="CHEBI:29105"/>
        <label>13</label>
    </ligand>
</feature>
<feature type="binding site" evidence="10">
    <location>
        <position position="125"/>
    </location>
    <ligand>
        <name>Zn(2+)</name>
        <dbReference type="ChEBI" id="CHEBI:29105"/>
        <label>5</label>
    </ligand>
</feature>
<dbReference type="EMDB" id="EMD-33439"/>
<dbReference type="EMDB" id="EMD-27257"/>
<feature type="binding site" evidence="20">
    <location>
        <position position="750"/>
    </location>
    <ligand>
        <name>Zn(2+)</name>
        <dbReference type="ChEBI" id="CHEBI:29105"/>
        <label>11</label>
    </ligand>
</feature>
<dbReference type="PDB" id="7Y84">
    <property type="method" value="EM"/>
    <property type="resolution" value="2.61 A"/>
    <property type="chains" value="A=1-1717"/>
</dbReference>
<feature type="disulfide bond" evidence="20">
    <location>
        <begin position="83"/>
        <end position="122"/>
    </location>
</feature>
<dbReference type="PANTHER" id="PTHR35579">
    <property type="entry name" value="CRISPR SYSTEM CMS ENDORIBONUCLEASE CSM3"/>
    <property type="match status" value="1"/>
</dbReference>
<dbReference type="EMDB" id="EMD-27259"/>
<feature type="binding site" evidence="6">
    <location>
        <position position="1409"/>
    </location>
    <ligand>
        <name>Zn(2+)</name>
        <dbReference type="ChEBI" id="CHEBI:29105"/>
        <label>12</label>
    </ligand>
</feature>
<dbReference type="NCBIfam" id="NF041225">
    <property type="entry name" value="Cas_III-E_gRAMP"/>
    <property type="match status" value="1"/>
</dbReference>
<dbReference type="EMDB" id="EMD-27262"/>
<dbReference type="PDB" id="7XSQ">
    <property type="method" value="EM"/>
    <property type="resolution" value="2.88 A"/>
    <property type="chains" value="A=1-1717"/>
</dbReference>
<feature type="binding site" evidence="5 6">
    <location>
        <position position="83"/>
    </location>
    <ligand>
        <name>Zn(2+)</name>
        <dbReference type="ChEBI" id="CHEBI:29105"/>
        <label>3</label>
    </ligand>
</feature>
<dbReference type="EMDB" id="EMD-33676"/>
<feature type="binding site" evidence="5 6">
    <location>
        <position position="125"/>
    </location>
    <ligand>
        <name>Zn(2+)</name>
        <dbReference type="ChEBI" id="CHEBI:29105"/>
        <label>3</label>
    </ligand>
</feature>
<feature type="binding site" evidence="11">
    <location>
        <position position="132"/>
    </location>
    <ligand>
        <name>Mg(2+)</name>
        <dbReference type="ChEBI" id="CHEBI:18420"/>
        <label>1</label>
    </ligand>
</feature>
<feature type="domain" description="CRISPR type III-associated protein" evidence="2">
    <location>
        <begin position="457"/>
        <end position="597"/>
    </location>
</feature>
<evidence type="ECO:0007829" key="17">
    <source>
        <dbReference type="PDB" id="8D97"/>
    </source>
</evidence>
<evidence type="ECO:0007829" key="8">
    <source>
        <dbReference type="PDB" id="7XSO"/>
    </source>
</evidence>
<feature type="domain" description="CRISPR type III-associated protein" evidence="2">
    <location>
        <begin position="670"/>
        <end position="858"/>
    </location>
</feature>
<dbReference type="EMDB" id="EMD-27263"/>
<feature type="binding site" evidence="5 7">
    <location>
        <position position="496"/>
    </location>
    <ligand>
        <name>Zn(2+)</name>
        <dbReference type="ChEBI" id="CHEBI:29105"/>
        <label>6</label>
    </ligand>
</feature>
<feature type="binding site" evidence="11">
    <location>
        <position position="129"/>
    </location>
    <ligand>
        <name>Mg(2+)</name>
        <dbReference type="ChEBI" id="CHEBI:18420"/>
        <label>1</label>
    </ligand>
</feature>
<feature type="binding site" evidence="16">
    <location>
        <position position="750"/>
    </location>
    <ligand>
        <name>Zn(2+)</name>
        <dbReference type="ChEBI" id="CHEBI:29105"/>
        <label>10</label>
    </ligand>
</feature>
<dbReference type="EMDB" id="EMD-33686"/>
<dbReference type="PDB" id="7Y82">
    <property type="method" value="EM"/>
    <property type="resolution" value="2.83 A"/>
    <property type="chains" value="A=1-1717"/>
</dbReference>
<dbReference type="EMDB" id="EMD-34270"/>
<dbReference type="PDB" id="8D9H">
    <property type="method" value="EM"/>
    <property type="resolution" value="3.60 A"/>
    <property type="chains" value="B=1-1688"/>
</dbReference>
<feature type="binding site" evidence="5 7">
    <location>
        <position position="1412"/>
    </location>
    <ligand>
        <name>Zn(2+)</name>
        <dbReference type="ChEBI" id="CHEBI:29105"/>
        <label>13</label>
    </ligand>
</feature>
<dbReference type="PDB" id="8D9I">
    <property type="method" value="EM"/>
    <property type="resolution" value="3.62 A"/>
    <property type="chains" value="B=1-1688"/>
</dbReference>
<dbReference type="PDB" id="7X7R">
    <property type="method" value="EM"/>
    <property type="resolution" value="3.50 A"/>
    <property type="chains" value="A=1-1717"/>
</dbReference>
<feature type="binding site" evidence="5 6">
    <location>
        <position position="122"/>
    </location>
    <ligand>
        <name>Zn(2+)</name>
        <dbReference type="ChEBI" id="CHEBI:29105"/>
        <label>3</label>
    </ligand>
</feature>
<evidence type="ECO:0000313" key="3">
    <source>
        <dbReference type="EMBL" id="KHE91659.1"/>
    </source>
</evidence>
<dbReference type="EMDB" id="EMD-33680"/>
<dbReference type="EMDB" id="EMD-33040"/>
<dbReference type="EMDB" id="EMD-33432"/>
<dbReference type="PDB" id="8D9E">
    <property type="method" value="EM"/>
    <property type="resolution" value="3.76 A"/>
    <property type="chains" value="B=1-1688"/>
</dbReference>
<feature type="binding site" evidence="5 7">
    <location>
        <position position="1401"/>
    </location>
    <ligand>
        <name>Zn(2+)</name>
        <dbReference type="ChEBI" id="CHEBI:29105"/>
        <label>13</label>
    </ligand>
</feature>
<feature type="binding site" evidence="5 6">
    <location>
        <position position="750"/>
    </location>
    <ligand>
        <name>Zn(2+)</name>
        <dbReference type="ChEBI" id="CHEBI:29105"/>
        <label>8</label>
    </ligand>
</feature>
<dbReference type="PDB" id="7Y83">
    <property type="method" value="EM"/>
    <property type="resolution" value="2.93 A"/>
    <property type="chains" value="A=1-1717"/>
</dbReference>
<accession>A0A0B0EGF3</accession>
<evidence type="ECO:0007829" key="5">
    <source>
        <dbReference type="PDB" id="7X7A"/>
    </source>
</evidence>
<feature type="binding site" evidence="5 6">
    <location>
        <position position="486"/>
    </location>
    <ligand>
        <name>Zn(2+)</name>
        <dbReference type="ChEBI" id="CHEBI:29105"/>
        <label>6</label>
    </ligand>
</feature>
<dbReference type="PDB" id="7Y80">
    <property type="method" value="EM"/>
    <property type="resolution" value="2.71 A"/>
    <property type="chains" value="A=1-1717"/>
</dbReference>
<keyword evidence="5 6" id="KW-0479">Metal-binding</keyword>
<dbReference type="PDB" id="7XC7">
    <property type="method" value="EM"/>
    <property type="resolution" value="3.10 A"/>
    <property type="chains" value="A=1-1717"/>
</dbReference>
<feature type="binding site" evidence="5 6">
    <location>
        <position position="498"/>
    </location>
    <ligand>
        <name>Zn(2+)</name>
        <dbReference type="ChEBI" id="CHEBI:29105"/>
        <label>6</label>
    </ligand>
</feature>
<evidence type="ECO:0007829" key="18">
    <source>
        <dbReference type="PDB" id="8D9E"/>
    </source>
</evidence>
<feature type="disulfide bond" evidence="20">
    <location>
        <begin position="486"/>
        <end position="498"/>
    </location>
</feature>
<dbReference type="EMDB" id="EMD-33679"/>
<dbReference type="PDB" id="7Y8Y">
    <property type="method" value="EM"/>
    <property type="resolution" value="3.00 A"/>
    <property type="chains" value="A=1-1717"/>
</dbReference>
<dbReference type="EMDB" id="EMD-33433"/>
<dbReference type="InterPro" id="IPR005537">
    <property type="entry name" value="RAMP_III_fam"/>
</dbReference>
<keyword evidence="5 6" id="KW-0002">3D-structure</keyword>
<reference evidence="3 4" key="1">
    <citation type="submission" date="2014-10" db="EMBL/GenBank/DDBJ databases">
        <title>Draft genome of anammox bacterium scalindua brodae, obtained using differential coverage binning of sequence data from two enrichment reactors.</title>
        <authorList>
            <person name="Speth D.R."/>
            <person name="Russ L."/>
            <person name="Kartal B."/>
            <person name="Op den Camp H.J."/>
            <person name="Dutilh B.E."/>
            <person name="Jetten M.S."/>
        </authorList>
    </citation>
    <scope>NUCLEOTIDE SEQUENCE [LARGE SCALE GENOMIC DNA]</scope>
    <source>
        <strain evidence="3">RU1</strain>
    </source>
</reference>
<evidence type="ECO:0007829" key="19">
    <source>
        <dbReference type="PDB" id="8D9G"/>
    </source>
</evidence>
<feature type="binding site" evidence="12 13">
    <location>
        <position position="134"/>
    </location>
    <ligand>
        <name>Mg(2+)</name>
        <dbReference type="ChEBI" id="CHEBI:18420"/>
        <label>2</label>
    </ligand>
</feature>
<feature type="binding site" evidence="16">
    <location>
        <position position="116"/>
    </location>
    <ligand>
        <name>Zn(2+)</name>
        <dbReference type="ChEBI" id="CHEBI:29105"/>
        <label>1</label>
    </ligand>
</feature>
<evidence type="ECO:0000256" key="1">
    <source>
        <dbReference type="ARBA" id="ARBA00023118"/>
    </source>
</evidence>
<feature type="binding site" evidence="19">
    <location>
        <position position="742"/>
    </location>
    <ligand>
        <name>Zn(2+)</name>
        <dbReference type="ChEBI" id="CHEBI:29105"/>
        <label>9</label>
    </ligand>
</feature>
<feature type="binding site" evidence="5 6">
    <location>
        <position position="116"/>
    </location>
    <ligand>
        <name>Zn(2+)</name>
        <dbReference type="ChEBI" id="CHEBI:29105"/>
        <label>3</label>
    </ligand>
</feature>
<evidence type="ECO:0007829" key="16">
    <source>
        <dbReference type="PDB" id="8D8N"/>
    </source>
</evidence>
<reference evidence="5 6" key="5">
    <citation type="journal article" date="2022" name="Nat. Microbiol.">
        <title>Structure and function of a bacterial type III-E CRISPR-Cas7-11 complex.</title>
        <authorList>
            <person name="Yu G."/>
            <person name="Wang X."/>
            <person name="Zhang Y."/>
            <person name="An Q."/>
            <person name="Wen Y."/>
            <person name="Li X."/>
            <person name="Yin H."/>
            <person name="Deng Z."/>
            <person name="Zhang H."/>
        </authorList>
    </citation>
    <scope>STRUCTURE BY ELECTRON MICROSCOPY (2.80 ANGSTROMS) IN COMPLEX WITH ZN(2+)</scope>
</reference>
<dbReference type="PDB" id="7Y85">
    <property type="method" value="EM"/>
    <property type="resolution" value="2.73 A"/>
    <property type="chains" value="A=1-1717"/>
</dbReference>
<feature type="binding site" evidence="18">
    <location>
        <position position="116"/>
    </location>
    <ligand>
        <name>Zn(2+)</name>
        <dbReference type="ChEBI" id="CHEBI:29105"/>
        <label>4</label>
    </ligand>
</feature>
<dbReference type="EMBL" id="JRYO01000185">
    <property type="protein sequence ID" value="KHE91659.1"/>
    <property type="molecule type" value="Genomic_DNA"/>
</dbReference>
<dbReference type="SMR" id="A0A0B0EGF3"/>
<protein>
    <submittedName>
        <fullName evidence="3">RAMP superfamily protein</fullName>
    </submittedName>
</protein>
<feature type="disulfide bond" evidence="17">
    <location>
        <begin position="1155"/>
        <end position="1161"/>
    </location>
</feature>
<dbReference type="PDB" id="8D8N">
    <property type="method" value="EM"/>
    <property type="resolution" value="3.60 A"/>
    <property type="chains" value="B=1-1717"/>
</dbReference>
<dbReference type="PDB" id="7Y81">
    <property type="method" value="EM"/>
    <property type="resolution" value="2.54 A"/>
    <property type="chains" value="A=1-1717"/>
</dbReference>
<evidence type="ECO:0007829" key="14">
    <source>
        <dbReference type="PDB" id="7Y8T"/>
    </source>
</evidence>
<dbReference type="PDB" id="7XSR">
    <property type="method" value="EM"/>
    <property type="resolution" value="2.97 A"/>
    <property type="chains" value="B=1-1717"/>
</dbReference>
<feature type="binding site" evidence="12 13">
    <location>
        <position position="132"/>
    </location>
    <ligand>
        <name>Mg(2+)</name>
        <dbReference type="ChEBI" id="CHEBI:18420"/>
        <label>2</label>
    </ligand>
</feature>
<dbReference type="EMDB" id="EMD-33429"/>
<feature type="binding site" evidence="16">
    <location>
        <position position="83"/>
    </location>
    <ligand>
        <name>Zn(2+)</name>
        <dbReference type="ChEBI" id="CHEBI:29105"/>
        <label>1</label>
    </ligand>
</feature>
<reference evidence="11 12" key="4">
    <citation type="journal article" date="2022" name="Nat. Commun.">
        <title>Structural basis for the non-self RNA-activated protease activity of the type III-E CRISPR nuclease-protease Craspase.</title>
        <authorList>
            <person name="Cui N."/>
            <person name="Zhang J.T."/>
            <person name="Li Z."/>
            <person name="Liu X.Y."/>
            <person name="Wang C."/>
            <person name="Huang H."/>
            <person name="Jia N."/>
        </authorList>
    </citation>
    <scope>STRUCTURE BY ELECTRON MICROSCOPY (2.54 ANGSTROMS) IN COMPLEX WITH MG(2+) AND ZN(2+)</scope>
</reference>
<dbReference type="Proteomes" id="UP000030652">
    <property type="component" value="Unassembled WGS sequence"/>
</dbReference>
<feature type="binding site" evidence="20">
    <location>
        <position position="501"/>
    </location>
    <ligand>
        <name>Zn(2+)</name>
        <dbReference type="ChEBI" id="CHEBI:29105"/>
        <label>7</label>
    </ligand>
</feature>
<dbReference type="PANTHER" id="PTHR35579:SF3">
    <property type="entry name" value="CRISPR SYSTEM CMS ENDORIBONUCLEASE CSM3"/>
    <property type="match status" value="1"/>
</dbReference>
<feature type="binding site" evidence="12 13">
    <location>
        <position position="129"/>
    </location>
    <ligand>
        <name>Mg(2+)</name>
        <dbReference type="ChEBI" id="CHEBI:18420"/>
        <label>2</label>
    </ligand>
</feature>
<feature type="binding site" evidence="6 8">
    <location>
        <position position="742"/>
    </location>
    <ligand>
        <name>Zn(2+)</name>
        <dbReference type="ChEBI" id="CHEBI:29105"/>
        <label>8</label>
    </ligand>
</feature>